<dbReference type="Pfam" id="PF12833">
    <property type="entry name" value="HTH_18"/>
    <property type="match status" value="1"/>
</dbReference>
<evidence type="ECO:0000256" key="1">
    <source>
        <dbReference type="ARBA" id="ARBA00023015"/>
    </source>
</evidence>
<dbReference type="GO" id="GO:0005829">
    <property type="term" value="C:cytosol"/>
    <property type="evidence" value="ECO:0007669"/>
    <property type="project" value="TreeGrafter"/>
</dbReference>
<sequence>MKTHHHTIAIHFVHTILRSAEKLGLNTNQLLETANIDAKLIDKPDIRITPIQFSRLMQTMWIYADDEFLGMAKTPVRYGVFTLMAKQAVHYQKLRSVYRHLTNFYNLVNDALDLKFTVDGDQAEFTMKLHTPHRDKDNALREFLLLLFHRFPSWLIGQRIPLKGILFDYSKPRHFSEYRLMYPCRAEFDHAQCGFSFARPWLDAEVVRTPRELRDYMRRAPLDWFLRQEYHAVYTQRVALLLEQADSPADISMEQVAEKLHLTSRTLRRKLVTEGASFQKIKDHIRRDLAINLLSNRKTSVSQISQQLGFSEPAAFSRAFKLWTGLSPKEYRG</sequence>
<dbReference type="OrthoDB" id="5582699at2"/>
<accession>A0A545T1H8</accession>
<dbReference type="PROSITE" id="PS01124">
    <property type="entry name" value="HTH_ARAC_FAMILY_2"/>
    <property type="match status" value="1"/>
</dbReference>
<dbReference type="Gene3D" id="1.10.10.60">
    <property type="entry name" value="Homeodomain-like"/>
    <property type="match status" value="1"/>
</dbReference>
<feature type="domain" description="HTH araC/xylS-type" evidence="4">
    <location>
        <begin position="236"/>
        <end position="333"/>
    </location>
</feature>
<evidence type="ECO:0000256" key="2">
    <source>
        <dbReference type="ARBA" id="ARBA00023125"/>
    </source>
</evidence>
<keyword evidence="2" id="KW-0238">DNA-binding</keyword>
<proteinExistence type="predicted"/>
<protein>
    <submittedName>
        <fullName evidence="5">AraC family transcriptional regulator</fullName>
    </submittedName>
</protein>
<evidence type="ECO:0000256" key="3">
    <source>
        <dbReference type="ARBA" id="ARBA00023163"/>
    </source>
</evidence>
<dbReference type="SUPFAM" id="SSF46689">
    <property type="entry name" value="Homeodomain-like"/>
    <property type="match status" value="1"/>
</dbReference>
<dbReference type="EMBL" id="VIKR01000007">
    <property type="protein sequence ID" value="TQV71039.1"/>
    <property type="molecule type" value="Genomic_DNA"/>
</dbReference>
<dbReference type="InterPro" id="IPR018060">
    <property type="entry name" value="HTH_AraC"/>
</dbReference>
<dbReference type="PRINTS" id="PR00032">
    <property type="entry name" value="HTHARAC"/>
</dbReference>
<dbReference type="AlphaFoldDB" id="A0A545T1H8"/>
<dbReference type="InterPro" id="IPR020449">
    <property type="entry name" value="Tscrpt_reg_AraC-type_HTH"/>
</dbReference>
<gene>
    <name evidence="5" type="ORF">FLL45_22190</name>
</gene>
<dbReference type="SMART" id="SM00342">
    <property type="entry name" value="HTH_ARAC"/>
    <property type="match status" value="1"/>
</dbReference>
<keyword evidence="6" id="KW-1185">Reference proteome</keyword>
<dbReference type="GO" id="GO:0003700">
    <property type="term" value="F:DNA-binding transcription factor activity"/>
    <property type="evidence" value="ECO:0007669"/>
    <property type="project" value="InterPro"/>
</dbReference>
<dbReference type="GO" id="GO:0000976">
    <property type="term" value="F:transcription cis-regulatory region binding"/>
    <property type="evidence" value="ECO:0007669"/>
    <property type="project" value="TreeGrafter"/>
</dbReference>
<dbReference type="RefSeq" id="WP_142944256.1">
    <property type="nucleotide sequence ID" value="NZ_VIKR01000007.1"/>
</dbReference>
<dbReference type="Proteomes" id="UP000317839">
    <property type="component" value="Unassembled WGS sequence"/>
</dbReference>
<dbReference type="InterPro" id="IPR032687">
    <property type="entry name" value="AraC-type_N"/>
</dbReference>
<keyword evidence="3" id="KW-0804">Transcription</keyword>
<organism evidence="5 6">
    <name type="scientific">Aliikangiella marina</name>
    <dbReference type="NCBI Taxonomy" id="1712262"/>
    <lineage>
        <taxon>Bacteria</taxon>
        <taxon>Pseudomonadati</taxon>
        <taxon>Pseudomonadota</taxon>
        <taxon>Gammaproteobacteria</taxon>
        <taxon>Oceanospirillales</taxon>
        <taxon>Pleioneaceae</taxon>
        <taxon>Aliikangiella</taxon>
    </lineage>
</organism>
<dbReference type="PANTHER" id="PTHR47894:SF1">
    <property type="entry name" value="HTH-TYPE TRANSCRIPTIONAL REGULATOR VQSM"/>
    <property type="match status" value="1"/>
</dbReference>
<comment type="caution">
    <text evidence="5">The sequence shown here is derived from an EMBL/GenBank/DDBJ whole genome shotgun (WGS) entry which is preliminary data.</text>
</comment>
<keyword evidence="1" id="KW-0805">Transcription regulation</keyword>
<evidence type="ECO:0000313" key="6">
    <source>
        <dbReference type="Proteomes" id="UP000317839"/>
    </source>
</evidence>
<dbReference type="Pfam" id="PF12625">
    <property type="entry name" value="Arabinose_bd"/>
    <property type="match status" value="1"/>
</dbReference>
<name>A0A545T1H8_9GAMM</name>
<dbReference type="InterPro" id="IPR009057">
    <property type="entry name" value="Homeodomain-like_sf"/>
</dbReference>
<reference evidence="5 6" key="1">
    <citation type="submission" date="2019-06" db="EMBL/GenBank/DDBJ databases">
        <title>Draft genome of Aliikangiella marina GYP-15.</title>
        <authorList>
            <person name="Wang G."/>
        </authorList>
    </citation>
    <scope>NUCLEOTIDE SEQUENCE [LARGE SCALE GENOMIC DNA]</scope>
    <source>
        <strain evidence="5 6">GYP-15</strain>
    </source>
</reference>
<evidence type="ECO:0000313" key="5">
    <source>
        <dbReference type="EMBL" id="TQV71039.1"/>
    </source>
</evidence>
<evidence type="ECO:0000259" key="4">
    <source>
        <dbReference type="PROSITE" id="PS01124"/>
    </source>
</evidence>
<dbReference type="PANTHER" id="PTHR47894">
    <property type="entry name" value="HTH-TYPE TRANSCRIPTIONAL REGULATOR GADX"/>
    <property type="match status" value="1"/>
</dbReference>